<comment type="caution">
    <text evidence="4">The sequence shown here is derived from an EMBL/GenBank/DDBJ whole genome shotgun (WGS) entry which is preliminary data.</text>
</comment>
<evidence type="ECO:0000313" key="5">
    <source>
        <dbReference type="Proteomes" id="UP000253324"/>
    </source>
</evidence>
<accession>A0A368YSF5</accession>
<dbReference type="Gene3D" id="3.40.1280.10">
    <property type="match status" value="1"/>
</dbReference>
<dbReference type="Pfam" id="PF00588">
    <property type="entry name" value="SpoU_methylase"/>
    <property type="match status" value="1"/>
</dbReference>
<evidence type="ECO:0000259" key="3">
    <source>
        <dbReference type="Pfam" id="PF00588"/>
    </source>
</evidence>
<dbReference type="Gene3D" id="3.30.1330.30">
    <property type="match status" value="1"/>
</dbReference>
<protein>
    <submittedName>
        <fullName evidence="4">tRNA G18 (Ribose-2'-O)-methylase SpoU</fullName>
    </submittedName>
</protein>
<sequence length="281" mass="30601">MKTLVPEEGDWVQDRVTRITDPEDDRLSAYRNVRERDLVGRDGRFIAEGKVVLNVLLSNPAFAVESLLVLENRLAGLSEQLKLCPPDVPVYCVSREIMDAIAGFPMHRGILAVGRRNAPLSIDTLIDTMPDKALAVALCGISNHDNMGSIFRNAAAFEADCILMDETSCDPLYRKAIRVSVGAALKVPFAREGSIEAIVTKLQTAGFNIFALSPAGTTDIYHARPSRRVALLLGTEGDGLPNFLLQKLKTVKIPMSRSFDSLNVATASGIALSRFSRFSGL</sequence>
<evidence type="ECO:0000256" key="2">
    <source>
        <dbReference type="ARBA" id="ARBA00022679"/>
    </source>
</evidence>
<dbReference type="AlphaFoldDB" id="A0A368YSF5"/>
<evidence type="ECO:0000313" key="4">
    <source>
        <dbReference type="EMBL" id="RCW83133.1"/>
    </source>
</evidence>
<gene>
    <name evidence="4" type="ORF">C7476_106167</name>
</gene>
<dbReference type="PANTHER" id="PTHR43191">
    <property type="entry name" value="RRNA METHYLTRANSFERASE 3"/>
    <property type="match status" value="1"/>
</dbReference>
<dbReference type="InterPro" id="IPR029028">
    <property type="entry name" value="Alpha/beta_knot_MTases"/>
</dbReference>
<reference evidence="4 5" key="1">
    <citation type="submission" date="2018-07" db="EMBL/GenBank/DDBJ databases">
        <title>Genomic Encyclopedia of Type Strains, Phase III (KMG-III): the genomes of soil and plant-associated and newly described type strains.</title>
        <authorList>
            <person name="Whitman W."/>
        </authorList>
    </citation>
    <scope>NUCLEOTIDE SEQUENCE [LARGE SCALE GENOMIC DNA]</scope>
    <source>
        <strain evidence="4 5">31-25a</strain>
    </source>
</reference>
<dbReference type="GO" id="GO:0006396">
    <property type="term" value="P:RNA processing"/>
    <property type="evidence" value="ECO:0007669"/>
    <property type="project" value="InterPro"/>
</dbReference>
<dbReference type="GO" id="GO:0032259">
    <property type="term" value="P:methylation"/>
    <property type="evidence" value="ECO:0007669"/>
    <property type="project" value="UniProtKB-KW"/>
</dbReference>
<dbReference type="CDD" id="cd18095">
    <property type="entry name" value="SpoU-like_rRNA-MTase"/>
    <property type="match status" value="1"/>
</dbReference>
<dbReference type="PANTHER" id="PTHR43191:SF12">
    <property type="entry name" value="RRNA METHYLASE"/>
    <property type="match status" value="1"/>
</dbReference>
<keyword evidence="5" id="KW-1185">Reference proteome</keyword>
<keyword evidence="2" id="KW-0808">Transferase</keyword>
<dbReference type="InterPro" id="IPR029064">
    <property type="entry name" value="Ribosomal_eL30-like_sf"/>
</dbReference>
<dbReference type="InterPro" id="IPR029026">
    <property type="entry name" value="tRNA_m1G_MTases_N"/>
</dbReference>
<dbReference type="GO" id="GO:0008173">
    <property type="term" value="F:RNA methyltransferase activity"/>
    <property type="evidence" value="ECO:0007669"/>
    <property type="project" value="InterPro"/>
</dbReference>
<dbReference type="SUPFAM" id="SSF55315">
    <property type="entry name" value="L30e-like"/>
    <property type="match status" value="1"/>
</dbReference>
<dbReference type="InterPro" id="IPR001537">
    <property type="entry name" value="SpoU_MeTrfase"/>
</dbReference>
<proteinExistence type="predicted"/>
<feature type="domain" description="tRNA/rRNA methyltransferase SpoU type" evidence="3">
    <location>
        <begin position="134"/>
        <end position="272"/>
    </location>
</feature>
<dbReference type="SUPFAM" id="SSF75217">
    <property type="entry name" value="alpha/beta knot"/>
    <property type="match status" value="1"/>
</dbReference>
<keyword evidence="1 4" id="KW-0489">Methyltransferase</keyword>
<evidence type="ECO:0000256" key="1">
    <source>
        <dbReference type="ARBA" id="ARBA00022603"/>
    </source>
</evidence>
<dbReference type="InterPro" id="IPR051259">
    <property type="entry name" value="rRNA_Methyltransferase"/>
</dbReference>
<dbReference type="EMBL" id="QPJM01000006">
    <property type="protein sequence ID" value="RCW83133.1"/>
    <property type="molecule type" value="Genomic_DNA"/>
</dbReference>
<dbReference type="Proteomes" id="UP000253324">
    <property type="component" value="Unassembled WGS sequence"/>
</dbReference>
<organism evidence="4 5">
    <name type="scientific">Phyllobacterium bourgognense</name>
    <dbReference type="NCBI Taxonomy" id="314236"/>
    <lineage>
        <taxon>Bacteria</taxon>
        <taxon>Pseudomonadati</taxon>
        <taxon>Pseudomonadota</taxon>
        <taxon>Alphaproteobacteria</taxon>
        <taxon>Hyphomicrobiales</taxon>
        <taxon>Phyllobacteriaceae</taxon>
        <taxon>Phyllobacterium</taxon>
    </lineage>
</organism>
<name>A0A368YSF5_9HYPH</name>
<dbReference type="GO" id="GO:0003723">
    <property type="term" value="F:RNA binding"/>
    <property type="evidence" value="ECO:0007669"/>
    <property type="project" value="InterPro"/>
</dbReference>